<dbReference type="CDD" id="cd17470">
    <property type="entry name" value="T3SS_Flik_C"/>
    <property type="match status" value="1"/>
</dbReference>
<gene>
    <name evidence="3" type="ORF">OIH86_18635</name>
</gene>
<dbReference type="EMBL" id="JAOYEY010000047">
    <property type="protein sequence ID" value="MCV9887662.1"/>
    <property type="molecule type" value="Genomic_DNA"/>
</dbReference>
<organism evidence="3 4">
    <name type="scientific">Metabacillus halosaccharovorans</name>
    <dbReference type="NCBI Taxonomy" id="930124"/>
    <lineage>
        <taxon>Bacteria</taxon>
        <taxon>Bacillati</taxon>
        <taxon>Bacillota</taxon>
        <taxon>Bacilli</taxon>
        <taxon>Bacillales</taxon>
        <taxon>Bacillaceae</taxon>
        <taxon>Metabacillus</taxon>
    </lineage>
</organism>
<evidence type="ECO:0000313" key="4">
    <source>
        <dbReference type="Proteomes" id="UP001526147"/>
    </source>
</evidence>
<keyword evidence="3" id="KW-0282">Flagellum</keyword>
<feature type="compositionally biased region" description="Basic and acidic residues" evidence="1">
    <location>
        <begin position="448"/>
        <end position="461"/>
    </location>
</feature>
<dbReference type="Proteomes" id="UP001526147">
    <property type="component" value="Unassembled WGS sequence"/>
</dbReference>
<protein>
    <submittedName>
        <fullName evidence="3">Flagellar hook-length control protein FliK</fullName>
    </submittedName>
</protein>
<sequence>MEILPFSQNVNSFSTSSGQGTKTSSLSFRNLLSRESVAKQLDETNRLNNSSSEKISIEGIINDLNNIVDQLQKETISIECMGEMNINSFLDESGEISATLYAISIEIAEVLSEKLSINELIGELKNEPTIVNILSLVKVIEGSGDSKQSDINSVLTDINKYLENEFPSYKNDQSISLESMLNSFAKMNSKDQTQLEGQMLISRLINKGTENVEIIDKLLKISSALKVLKNESIQSNLQVKNDIIAELSSVSSLTKHYELIKSLLDKADFQTIKSIFVNSVDRFLQKDAKNNLGLLNNFEQNVNFMSVDSKKQLQVENFASDIREDTFVIHLNQQNSSENESQGFTKTDISSRHEFTNQLLNAFKNSKFGQMPNGANRLILKLNPEHLGLITVRLIQKNGGVMVARLITSSQSAKDLLDHSIQQLKQVLPSVQIEIERYEVQTEQPQKTLRDHSENRGDNSNEHQQQQPDEEDNSEQTFMNSLKEALNTTV</sequence>
<reference evidence="3 4" key="1">
    <citation type="submission" date="2022-10" db="EMBL/GenBank/DDBJ databases">
        <title>Draft genome assembly of moderately radiation resistant bacterium Metabacillus halosaccharovorans.</title>
        <authorList>
            <person name="Pal S."/>
            <person name="Gopinathan A."/>
        </authorList>
    </citation>
    <scope>NUCLEOTIDE SEQUENCE [LARGE SCALE GENOMIC DNA]</scope>
    <source>
        <strain evidence="3 4">VITHBRA001</strain>
    </source>
</reference>
<keyword evidence="3" id="KW-0969">Cilium</keyword>
<dbReference type="Pfam" id="PF02120">
    <property type="entry name" value="Flg_hook"/>
    <property type="match status" value="1"/>
</dbReference>
<name>A0ABT3DKT0_9BACI</name>
<evidence type="ECO:0000256" key="1">
    <source>
        <dbReference type="SAM" id="MobiDB-lite"/>
    </source>
</evidence>
<dbReference type="Gene3D" id="3.30.750.140">
    <property type="match status" value="1"/>
</dbReference>
<evidence type="ECO:0000259" key="2">
    <source>
        <dbReference type="Pfam" id="PF02120"/>
    </source>
</evidence>
<dbReference type="RefSeq" id="WP_264143923.1">
    <property type="nucleotide sequence ID" value="NZ_JAOYEY010000047.1"/>
</dbReference>
<feature type="domain" description="Flagellar hook-length control protein-like C-terminal" evidence="2">
    <location>
        <begin position="370"/>
        <end position="446"/>
    </location>
</feature>
<dbReference type="InterPro" id="IPR038610">
    <property type="entry name" value="FliK-like_C_sf"/>
</dbReference>
<feature type="compositionally biased region" description="Polar residues" evidence="1">
    <location>
        <begin position="1"/>
        <end position="11"/>
    </location>
</feature>
<dbReference type="InterPro" id="IPR021136">
    <property type="entry name" value="Flagellar_hook_control-like_C"/>
</dbReference>
<keyword evidence="4" id="KW-1185">Reference proteome</keyword>
<evidence type="ECO:0000313" key="3">
    <source>
        <dbReference type="EMBL" id="MCV9887662.1"/>
    </source>
</evidence>
<keyword evidence="3" id="KW-0966">Cell projection</keyword>
<proteinExistence type="predicted"/>
<comment type="caution">
    <text evidence="3">The sequence shown here is derived from an EMBL/GenBank/DDBJ whole genome shotgun (WGS) entry which is preliminary data.</text>
</comment>
<accession>A0ABT3DKT0</accession>
<feature type="region of interest" description="Disordered" evidence="1">
    <location>
        <begin position="442"/>
        <end position="476"/>
    </location>
</feature>
<feature type="region of interest" description="Disordered" evidence="1">
    <location>
        <begin position="1"/>
        <end position="24"/>
    </location>
</feature>
<feature type="compositionally biased region" description="Low complexity" evidence="1">
    <location>
        <begin position="12"/>
        <end position="24"/>
    </location>
</feature>